<dbReference type="Pfam" id="PF00892">
    <property type="entry name" value="EamA"/>
    <property type="match status" value="2"/>
</dbReference>
<dbReference type="PANTHER" id="PTHR22911">
    <property type="entry name" value="ACYL-MALONYL CONDENSING ENZYME-RELATED"/>
    <property type="match status" value="1"/>
</dbReference>
<accession>A0A1I4C870</accession>
<evidence type="ECO:0000313" key="4">
    <source>
        <dbReference type="Proteomes" id="UP000199598"/>
    </source>
</evidence>
<evidence type="ECO:0000259" key="2">
    <source>
        <dbReference type="Pfam" id="PF00892"/>
    </source>
</evidence>
<feature type="domain" description="EamA" evidence="2">
    <location>
        <begin position="176"/>
        <end position="302"/>
    </location>
</feature>
<keyword evidence="1" id="KW-0812">Transmembrane</keyword>
<keyword evidence="4" id="KW-1185">Reference proteome</keyword>
<feature type="transmembrane region" description="Helical" evidence="1">
    <location>
        <begin position="34"/>
        <end position="55"/>
    </location>
</feature>
<feature type="transmembrane region" description="Helical" evidence="1">
    <location>
        <begin position="123"/>
        <end position="141"/>
    </location>
</feature>
<feature type="domain" description="EamA" evidence="2">
    <location>
        <begin position="33"/>
        <end position="164"/>
    </location>
</feature>
<name>A0A1I4C870_9HYPH</name>
<feature type="transmembrane region" description="Helical" evidence="1">
    <location>
        <begin position="174"/>
        <end position="193"/>
    </location>
</feature>
<sequence>MPVPSAEPEGSSSSAALKTRFSAKWQSLSNNTRGICWALLATFLMAVMSTIIKLLGDRLHVTQILMLRQFFMLVISAPIIIKGFPGSLKTQAPLLHLGRILLASSAMYFGFTAVIHLPLAESTVIGFARTFFITIFAVFFLKEVIGIHRISATVLGFIGVMVIVQPGTGAEMSIYSFMAILASACAALVGIILRKVTQVDQPITILTFQATFVGLIMAPFGIYYWVSINLNDAILLLCLAGVSWGAQMSNIQALKFGEASAIAPFDYIRLVYAAIISVVIFGVWPLWTTYLGGAIIVAASLYTLHRETVLGKKVATGTAPSKTH</sequence>
<dbReference type="PANTHER" id="PTHR22911:SF103">
    <property type="entry name" value="BLR2811 PROTEIN"/>
    <property type="match status" value="1"/>
</dbReference>
<protein>
    <submittedName>
        <fullName evidence="3">Permease of the drug/metabolite transporter (DMT) superfamily</fullName>
    </submittedName>
</protein>
<evidence type="ECO:0000256" key="1">
    <source>
        <dbReference type="SAM" id="Phobius"/>
    </source>
</evidence>
<keyword evidence="1" id="KW-0472">Membrane</keyword>
<keyword evidence="1" id="KW-1133">Transmembrane helix</keyword>
<dbReference type="SUPFAM" id="SSF103481">
    <property type="entry name" value="Multidrug resistance efflux transporter EmrE"/>
    <property type="match status" value="2"/>
</dbReference>
<organism evidence="3 4">
    <name type="scientific">Pseudovibrio ascidiaceicola</name>
    <dbReference type="NCBI Taxonomy" id="285279"/>
    <lineage>
        <taxon>Bacteria</taxon>
        <taxon>Pseudomonadati</taxon>
        <taxon>Pseudomonadota</taxon>
        <taxon>Alphaproteobacteria</taxon>
        <taxon>Hyphomicrobiales</taxon>
        <taxon>Stappiaceae</taxon>
        <taxon>Pseudovibrio</taxon>
    </lineage>
</organism>
<feature type="transmembrane region" description="Helical" evidence="1">
    <location>
        <begin position="67"/>
        <end position="85"/>
    </location>
</feature>
<feature type="transmembrane region" description="Helical" evidence="1">
    <location>
        <begin position="150"/>
        <end position="168"/>
    </location>
</feature>
<evidence type="ECO:0000313" key="3">
    <source>
        <dbReference type="EMBL" id="SFK77302.1"/>
    </source>
</evidence>
<feature type="transmembrane region" description="Helical" evidence="1">
    <location>
        <begin position="97"/>
        <end position="117"/>
    </location>
</feature>
<dbReference type="InterPro" id="IPR037185">
    <property type="entry name" value="EmrE-like"/>
</dbReference>
<feature type="transmembrane region" description="Helical" evidence="1">
    <location>
        <begin position="261"/>
        <end position="281"/>
    </location>
</feature>
<gene>
    <name evidence="3" type="ORF">SAMN04488518_10914</name>
</gene>
<dbReference type="EMBL" id="FOSK01000009">
    <property type="protein sequence ID" value="SFK77302.1"/>
    <property type="molecule type" value="Genomic_DNA"/>
</dbReference>
<feature type="transmembrane region" description="Helical" evidence="1">
    <location>
        <begin position="205"/>
        <end position="226"/>
    </location>
</feature>
<reference evidence="3 4" key="1">
    <citation type="submission" date="2016-10" db="EMBL/GenBank/DDBJ databases">
        <authorList>
            <person name="Varghese N."/>
            <person name="Submissions S."/>
        </authorList>
    </citation>
    <scope>NUCLEOTIDE SEQUENCE [LARGE SCALE GENOMIC DNA]</scope>
    <source>
        <strain evidence="3 4">DSM 16392</strain>
    </source>
</reference>
<comment type="caution">
    <text evidence="3">The sequence shown here is derived from an EMBL/GenBank/DDBJ whole genome shotgun (WGS) entry which is preliminary data.</text>
</comment>
<proteinExistence type="predicted"/>
<dbReference type="InterPro" id="IPR000620">
    <property type="entry name" value="EamA_dom"/>
</dbReference>
<dbReference type="RefSeq" id="WP_093521207.1">
    <property type="nucleotide sequence ID" value="NZ_FOSK01000009.1"/>
</dbReference>
<dbReference type="Proteomes" id="UP000199598">
    <property type="component" value="Unassembled WGS sequence"/>
</dbReference>